<dbReference type="Proteomes" id="UP000228621">
    <property type="component" value="Unassembled WGS sequence"/>
</dbReference>
<sequence length="157" mass="17961">MKSLTVLTIALLFTVGCNSTTTPDINIQRCEETLQNYVKYRDAQSAANYRGVFTDNATFTIPALKIHLVSADEITQRQQQAIKRTKSMHMMTSMDIHRIKANQYGAKSYFILYQQPANQPYAPTTIFNGVYDDELVLKNSECLIQSRRVNVIKKTTW</sequence>
<dbReference type="PROSITE" id="PS51257">
    <property type="entry name" value="PROKAR_LIPOPROTEIN"/>
    <property type="match status" value="1"/>
</dbReference>
<dbReference type="AlphaFoldDB" id="A0A2A5JPL3"/>
<protein>
    <recommendedName>
        <fullName evidence="1">SnoaL-like domain-containing protein</fullName>
    </recommendedName>
</protein>
<accession>A0A2A5JPL3</accession>
<dbReference type="InterPro" id="IPR037401">
    <property type="entry name" value="SnoaL-like"/>
</dbReference>
<dbReference type="RefSeq" id="WP_099642494.1">
    <property type="nucleotide sequence ID" value="NZ_NKHF01000057.1"/>
</dbReference>
<gene>
    <name evidence="2" type="ORF">CEX98_12985</name>
</gene>
<evidence type="ECO:0000259" key="1">
    <source>
        <dbReference type="Pfam" id="PF13577"/>
    </source>
</evidence>
<comment type="caution">
    <text evidence="2">The sequence shown here is derived from an EMBL/GenBank/DDBJ whole genome shotgun (WGS) entry which is preliminary data.</text>
</comment>
<dbReference type="EMBL" id="NKHF01000057">
    <property type="protein sequence ID" value="PCK31317.1"/>
    <property type="molecule type" value="Genomic_DNA"/>
</dbReference>
<reference evidence="3" key="1">
    <citation type="journal article" date="2019" name="Genome Announc.">
        <title>Draft Genome Sequence of Pseudoalteromonas piscicida Strain 36Y ROTHPW, an Hypersaline Seawater Isolate from the South Coast of Sonora, Mexico.</title>
        <authorList>
            <person name="Sanchez-Diaz R."/>
            <person name="Molina-Garza Z.J."/>
            <person name="Cruz-Suarez L.E."/>
            <person name="Selvin J."/>
            <person name="Kiran G.S."/>
            <person name="Ibarra-Gamez J.C."/>
            <person name="Gomez-Gil B."/>
            <person name="Galaviz-Silva L."/>
        </authorList>
    </citation>
    <scope>NUCLEOTIDE SEQUENCE [LARGE SCALE GENOMIC DNA]</scope>
    <source>
        <strain evidence="3">36Y_RITHPW</strain>
    </source>
</reference>
<proteinExistence type="predicted"/>
<dbReference type="SUPFAM" id="SSF54427">
    <property type="entry name" value="NTF2-like"/>
    <property type="match status" value="1"/>
</dbReference>
<evidence type="ECO:0000313" key="3">
    <source>
        <dbReference type="Proteomes" id="UP000228621"/>
    </source>
</evidence>
<dbReference type="InterPro" id="IPR032710">
    <property type="entry name" value="NTF2-like_dom_sf"/>
</dbReference>
<name>A0A2A5JPL3_PSEO7</name>
<feature type="domain" description="SnoaL-like" evidence="1">
    <location>
        <begin position="31"/>
        <end position="147"/>
    </location>
</feature>
<dbReference type="Pfam" id="PF13577">
    <property type="entry name" value="SnoaL_4"/>
    <property type="match status" value="1"/>
</dbReference>
<evidence type="ECO:0000313" key="2">
    <source>
        <dbReference type="EMBL" id="PCK31317.1"/>
    </source>
</evidence>
<dbReference type="Gene3D" id="3.10.450.50">
    <property type="match status" value="1"/>
</dbReference>
<keyword evidence="3" id="KW-1185">Reference proteome</keyword>
<organism evidence="2 3">
    <name type="scientific">Pseudoalteromonas piscicida</name>
    <dbReference type="NCBI Taxonomy" id="43662"/>
    <lineage>
        <taxon>Bacteria</taxon>
        <taxon>Pseudomonadati</taxon>
        <taxon>Pseudomonadota</taxon>
        <taxon>Gammaproteobacteria</taxon>
        <taxon>Alteromonadales</taxon>
        <taxon>Pseudoalteromonadaceae</taxon>
        <taxon>Pseudoalteromonas</taxon>
    </lineage>
</organism>
<dbReference type="OrthoDB" id="6312483at2"/>